<dbReference type="InterPro" id="IPR036465">
    <property type="entry name" value="vWFA_dom_sf"/>
</dbReference>
<name>L8H2I3_ACACF</name>
<keyword evidence="4" id="KW-1185">Reference proteome</keyword>
<dbReference type="Pfam" id="PF14771">
    <property type="entry name" value="DUF4476"/>
    <property type="match status" value="1"/>
</dbReference>
<dbReference type="VEuPathDB" id="AmoebaDB:ACA1_233860"/>
<evidence type="ECO:0000313" key="4">
    <source>
        <dbReference type="Proteomes" id="UP000011083"/>
    </source>
</evidence>
<feature type="domain" description="DUF4476" evidence="2">
    <location>
        <begin position="45"/>
        <end position="104"/>
    </location>
</feature>
<organism evidence="3 4">
    <name type="scientific">Acanthamoeba castellanii (strain ATCC 30010 / Neff)</name>
    <dbReference type="NCBI Taxonomy" id="1257118"/>
    <lineage>
        <taxon>Eukaryota</taxon>
        <taxon>Amoebozoa</taxon>
        <taxon>Discosea</taxon>
        <taxon>Longamoebia</taxon>
        <taxon>Centramoebida</taxon>
        <taxon>Acanthamoebidae</taxon>
        <taxon>Acanthamoeba</taxon>
    </lineage>
</organism>
<evidence type="ECO:0000256" key="1">
    <source>
        <dbReference type="SAM" id="SignalP"/>
    </source>
</evidence>
<sequence length="364" mass="39525">MGRTPSLCLVALLCALALSLAGLAVPAEAEDVCPLGAMRPDSWVADLVARLRSIGMLADRVAYLKQAVLNDTRSFTGKQIGSILGTITLQRYTLEAMSFLQPYISGLTKDEFIGVLLLFGMEDARLAVLPSIKDTLFNASEANKQEIVNRCFGMSANRQKAIAILTPVPSRDCVFGNMQEDSFSIVIDSSAASSRKFFFNGKAYTRMSFVVEHLNKTLAELKPTQMFYIISFYSGPYPLFRQPVYATPQNIEYALGVINRWGPSSSTVRDCYGGLYAGFAYNPTATAIYFVSTGAPSAGTPSDQLIYASIPQWNQARSPQYQARIYATALVAGPDSEADKQAAITFMSQVAGVGKGVLRAIDTQ</sequence>
<reference evidence="3 4" key="1">
    <citation type="journal article" date="2013" name="Genome Biol.">
        <title>Genome of Acanthamoeba castellanii highlights extensive lateral gene transfer and early evolution of tyrosine kinase signaling.</title>
        <authorList>
            <person name="Clarke M."/>
            <person name="Lohan A.J."/>
            <person name="Liu B."/>
            <person name="Lagkouvardos I."/>
            <person name="Roy S."/>
            <person name="Zafar N."/>
            <person name="Bertelli C."/>
            <person name="Schilde C."/>
            <person name="Kianianmomeni A."/>
            <person name="Burglin T.R."/>
            <person name="Frech C."/>
            <person name="Turcotte B."/>
            <person name="Kopec K.O."/>
            <person name="Synnott J.M."/>
            <person name="Choo C."/>
            <person name="Paponov I."/>
            <person name="Finkler A."/>
            <person name="Soon Heng Tan C."/>
            <person name="Hutchins A.P."/>
            <person name="Weinmeier T."/>
            <person name="Rattei T."/>
            <person name="Chu J.S."/>
            <person name="Gimenez G."/>
            <person name="Irimia M."/>
            <person name="Rigden D.J."/>
            <person name="Fitzpatrick D.A."/>
            <person name="Lorenzo-Morales J."/>
            <person name="Bateman A."/>
            <person name="Chiu C.H."/>
            <person name="Tang P."/>
            <person name="Hegemann P."/>
            <person name="Fromm H."/>
            <person name="Raoult D."/>
            <person name="Greub G."/>
            <person name="Miranda-Saavedra D."/>
            <person name="Chen N."/>
            <person name="Nash P."/>
            <person name="Ginger M.L."/>
            <person name="Horn M."/>
            <person name="Schaap P."/>
            <person name="Caler L."/>
            <person name="Loftus B."/>
        </authorList>
    </citation>
    <scope>NUCLEOTIDE SEQUENCE [LARGE SCALE GENOMIC DNA]</scope>
    <source>
        <strain evidence="3 4">Neff</strain>
    </source>
</reference>
<dbReference type="Gene3D" id="3.40.50.410">
    <property type="entry name" value="von Willebrand factor, type A domain"/>
    <property type="match status" value="1"/>
</dbReference>
<evidence type="ECO:0000259" key="2">
    <source>
        <dbReference type="Pfam" id="PF14771"/>
    </source>
</evidence>
<keyword evidence="1" id="KW-0732">Signal</keyword>
<dbReference type="GeneID" id="14919727"/>
<dbReference type="OMA" id="YQARIYA"/>
<evidence type="ECO:0000313" key="3">
    <source>
        <dbReference type="EMBL" id="ELR18958.1"/>
    </source>
</evidence>
<gene>
    <name evidence="3" type="ORF">ACA1_233860</name>
</gene>
<dbReference type="InterPro" id="IPR028011">
    <property type="entry name" value="DUF4476"/>
</dbReference>
<dbReference type="RefSeq" id="XP_004341022.1">
    <property type="nucleotide sequence ID" value="XM_004340974.1"/>
</dbReference>
<dbReference type="Proteomes" id="UP000011083">
    <property type="component" value="Unassembled WGS sequence"/>
</dbReference>
<proteinExistence type="predicted"/>
<dbReference type="EMBL" id="KB007939">
    <property type="protein sequence ID" value="ELR18958.1"/>
    <property type="molecule type" value="Genomic_DNA"/>
</dbReference>
<dbReference type="KEGG" id="acan:ACA1_233860"/>
<feature type="chain" id="PRO_5003990336" evidence="1">
    <location>
        <begin position="30"/>
        <end position="364"/>
    </location>
</feature>
<protein>
    <submittedName>
        <fullName evidence="3">von Willebrand factor type A domain containing protein, putative</fullName>
    </submittedName>
</protein>
<dbReference type="AlphaFoldDB" id="L8H2I3"/>
<accession>L8H2I3</accession>
<feature type="signal peptide" evidence="1">
    <location>
        <begin position="1"/>
        <end position="29"/>
    </location>
</feature>